<sequence length="215" mass="24364">MLGHTPPSRGEFTREDNGPTLPGSPSLENQPPDTDLHPVLYRLKWSILDEPSEIQFLEVGSEGEPQWLPLFGNSRASTTEAAATEPPVSHLQIRLDPMDTWEFWGDFLEKPSPLVIENGDGRHISITQFIHAVREYAVPLRNLLCRTSDIYGPANCARARFYLHDISAGSDVTPERPYPELYLNLAKHVDDEDDDDLADIWETIEIVYRNQLNSE</sequence>
<feature type="region of interest" description="Disordered" evidence="1">
    <location>
        <begin position="1"/>
        <end position="33"/>
    </location>
</feature>
<reference evidence="2" key="1">
    <citation type="submission" date="2020-01" db="EMBL/GenBank/DDBJ databases">
        <authorList>
            <consortium name="DOE Joint Genome Institute"/>
            <person name="Haridas S."/>
            <person name="Albert R."/>
            <person name="Binder M."/>
            <person name="Bloem J."/>
            <person name="Labutti K."/>
            <person name="Salamov A."/>
            <person name="Andreopoulos B."/>
            <person name="Baker S.E."/>
            <person name="Barry K."/>
            <person name="Bills G."/>
            <person name="Bluhm B.H."/>
            <person name="Cannon C."/>
            <person name="Castanera R."/>
            <person name="Culley D.E."/>
            <person name="Daum C."/>
            <person name="Ezra D."/>
            <person name="Gonzalez J.B."/>
            <person name="Henrissat B."/>
            <person name="Kuo A."/>
            <person name="Liang C."/>
            <person name="Lipzen A."/>
            <person name="Lutzoni F."/>
            <person name="Magnuson J."/>
            <person name="Mondo S."/>
            <person name="Nolan M."/>
            <person name="Ohm R."/>
            <person name="Pangilinan J."/>
            <person name="Park H.-J."/>
            <person name="Ramirez L."/>
            <person name="Alfaro M."/>
            <person name="Sun H."/>
            <person name="Tritt A."/>
            <person name="Yoshinaga Y."/>
            <person name="Zwiers L.-H."/>
            <person name="Turgeon B.G."/>
            <person name="Goodwin S.B."/>
            <person name="Spatafora J.W."/>
            <person name="Crous P.W."/>
            <person name="Grigoriev I.V."/>
        </authorList>
    </citation>
    <scope>NUCLEOTIDE SEQUENCE</scope>
    <source>
        <strain evidence="2">P77</strain>
    </source>
</reference>
<protein>
    <submittedName>
        <fullName evidence="2">Uncharacterized protein</fullName>
    </submittedName>
</protein>
<evidence type="ECO:0000313" key="2">
    <source>
        <dbReference type="EMBL" id="KAF1828153.1"/>
    </source>
</evidence>
<accession>A0A6A5K415</accession>
<evidence type="ECO:0000313" key="3">
    <source>
        <dbReference type="Proteomes" id="UP000800040"/>
    </source>
</evidence>
<dbReference type="OrthoDB" id="3783451at2759"/>
<gene>
    <name evidence="2" type="ORF">BDW02DRAFT_538593</name>
</gene>
<dbReference type="Proteomes" id="UP000800040">
    <property type="component" value="Unassembled WGS sequence"/>
</dbReference>
<proteinExistence type="predicted"/>
<dbReference type="AlphaFoldDB" id="A0A6A5K415"/>
<dbReference type="EMBL" id="ML975648">
    <property type="protein sequence ID" value="KAF1828153.1"/>
    <property type="molecule type" value="Genomic_DNA"/>
</dbReference>
<evidence type="ECO:0000256" key="1">
    <source>
        <dbReference type="SAM" id="MobiDB-lite"/>
    </source>
</evidence>
<name>A0A6A5K415_9PLEO</name>
<keyword evidence="3" id="KW-1185">Reference proteome</keyword>
<organism evidence="2 3">
    <name type="scientific">Decorospora gaudefroyi</name>
    <dbReference type="NCBI Taxonomy" id="184978"/>
    <lineage>
        <taxon>Eukaryota</taxon>
        <taxon>Fungi</taxon>
        <taxon>Dikarya</taxon>
        <taxon>Ascomycota</taxon>
        <taxon>Pezizomycotina</taxon>
        <taxon>Dothideomycetes</taxon>
        <taxon>Pleosporomycetidae</taxon>
        <taxon>Pleosporales</taxon>
        <taxon>Pleosporineae</taxon>
        <taxon>Pleosporaceae</taxon>
        <taxon>Decorospora</taxon>
    </lineage>
</organism>